<dbReference type="Proteomes" id="UP000036681">
    <property type="component" value="Unplaced"/>
</dbReference>
<reference evidence="2" key="1">
    <citation type="submission" date="2017-02" db="UniProtKB">
        <authorList>
            <consortium name="WormBaseParasite"/>
        </authorList>
    </citation>
    <scope>IDENTIFICATION</scope>
</reference>
<organism evidence="1 2">
    <name type="scientific">Ascaris lumbricoides</name>
    <name type="common">Giant roundworm</name>
    <dbReference type="NCBI Taxonomy" id="6252"/>
    <lineage>
        <taxon>Eukaryota</taxon>
        <taxon>Metazoa</taxon>
        <taxon>Ecdysozoa</taxon>
        <taxon>Nematoda</taxon>
        <taxon>Chromadorea</taxon>
        <taxon>Rhabditida</taxon>
        <taxon>Spirurina</taxon>
        <taxon>Ascaridomorpha</taxon>
        <taxon>Ascaridoidea</taxon>
        <taxon>Ascarididae</taxon>
        <taxon>Ascaris</taxon>
    </lineage>
</organism>
<sequence>MTNDQSATQVELLRVLRANKATLMERDRNLLEQLERICGDQVGCINLRFKRLVKIFRSSDANAFFQPEAACLSLF</sequence>
<proteinExistence type="predicted"/>
<evidence type="ECO:0000313" key="1">
    <source>
        <dbReference type="Proteomes" id="UP000036681"/>
    </source>
</evidence>
<protein>
    <submittedName>
        <fullName evidence="2">DUF4476 domain-containing protein</fullName>
    </submittedName>
</protein>
<keyword evidence="1" id="KW-1185">Reference proteome</keyword>
<dbReference type="WBParaSite" id="ALUE_0000144201-mRNA-1">
    <property type="protein sequence ID" value="ALUE_0000144201-mRNA-1"/>
    <property type="gene ID" value="ALUE_0000144201"/>
</dbReference>
<evidence type="ECO:0000313" key="2">
    <source>
        <dbReference type="WBParaSite" id="ALUE_0000144201-mRNA-1"/>
    </source>
</evidence>
<name>A0A0M3HIU7_ASCLU</name>
<accession>A0A0M3HIU7</accession>
<dbReference type="AlphaFoldDB" id="A0A0M3HIU7"/>